<sequence>MDYDRNDALLHWLFRQTQGDAWFRPSEESISSGVALRVSDANEAPEFRVFPYENETLELFETAVCALNPLVAVKVRSAAVHAALAQVGDVISAALKLSLLLGILFDRGDPDAKSIYVDANTRIQIIDTMLFLPQADREQCAAFVRDERVLVIWSESLERIVPTCHDFDERLIKLLWRTKPSAPGGASTPGSSSLAPSVDGHTPSPSADGQHKPALSRNVSNQAISLRNNGVHSKVYGMNPEEKMAAEDGKGKEKEGTVEGTIEGAVSVGTHAHGGNAKKLKRTWYGKAYYVDDLEGQYARRRPTRLYAPFYNGLSAALSFVFIGNGIRILLREYTLDGDFMRFGLVILAPFLFCVSLFFTMQMITNLSMIVGPIAHYHSNSTYYSALPPPPPRVSPDTGESLPHITIQMPVYKESLEGVIKPSVESLKKAMQTYARQGGSSGLFVCDDGMRLLSPKDRDERIVFYANHNIGWVARPKHDSQPGGFTRAGRFKKASNMNYGLALSLKAEKHLERLLAEKAAATVANPSVSPSAGDKQTSTDSQWGSLSGHSQIHQSTPPPPTSPRVANIKLNRHGLQYQNHNGSDSVIWGVGPSAATASIINAIPPSGSASGSTHAHGTGTSTPTQHGSVYVEEEDLEERALALAIEETYLEYSQSSSTDNKNTSEGQDGVNVPRPWAANGRALRIGEFLLLVDSDTVVPEDCLRDAVREFREPSDGDVAGGRSGGERVGIIQHESDVMQVFPVDGWFMHSFEILLATSVVFWGSGTVGYTLLEYRLGHKKLLPALFENILWIPFFFFFFGGLSIPLTQAILAHLFSYNIQWTATIKEVERSNFFKEIPKIWRRFWFSILWRIGGEEGWAVILPLAMSAACHILFPIVLNPWLMVFSY</sequence>
<keyword evidence="2" id="KW-1133">Transmembrane helix</keyword>
<evidence type="ECO:0000256" key="2">
    <source>
        <dbReference type="SAM" id="Phobius"/>
    </source>
</evidence>
<feature type="transmembrane region" description="Helical" evidence="2">
    <location>
        <begin position="343"/>
        <end position="364"/>
    </location>
</feature>
<feature type="transmembrane region" description="Helical" evidence="2">
    <location>
        <begin position="310"/>
        <end position="331"/>
    </location>
</feature>
<reference evidence="4 5" key="1">
    <citation type="journal article" date="2020" name="ISME J.">
        <title>Uncovering the hidden diversity of litter-decomposition mechanisms in mushroom-forming fungi.</title>
        <authorList>
            <person name="Floudas D."/>
            <person name="Bentzer J."/>
            <person name="Ahren D."/>
            <person name="Johansson T."/>
            <person name="Persson P."/>
            <person name="Tunlid A."/>
        </authorList>
    </citation>
    <scope>NUCLEOTIDE SEQUENCE [LARGE SCALE GENOMIC DNA]</scope>
    <source>
        <strain evidence="4 5">CBS 146.42</strain>
    </source>
</reference>
<dbReference type="PANTHER" id="PTHR35408">
    <property type="entry name" value="CHROMOSOME 15, WHOLE GENOME SHOTGUN SEQUENCE"/>
    <property type="match status" value="1"/>
</dbReference>
<evidence type="ECO:0000313" key="5">
    <source>
        <dbReference type="Proteomes" id="UP000559027"/>
    </source>
</evidence>
<feature type="domain" description="DUF7928" evidence="3">
    <location>
        <begin position="104"/>
        <end position="181"/>
    </location>
</feature>
<dbReference type="PANTHER" id="PTHR35408:SF2">
    <property type="entry name" value="GLYCOSYLTRANSFERASE 2-LIKE DOMAIN-CONTAINING PROTEIN"/>
    <property type="match status" value="1"/>
</dbReference>
<dbReference type="SUPFAM" id="SSF53448">
    <property type="entry name" value="Nucleotide-diphospho-sugar transferases"/>
    <property type="match status" value="1"/>
</dbReference>
<feature type="region of interest" description="Disordered" evidence="1">
    <location>
        <begin position="230"/>
        <end position="255"/>
    </location>
</feature>
<feature type="region of interest" description="Disordered" evidence="1">
    <location>
        <begin position="522"/>
        <end position="565"/>
    </location>
</feature>
<feature type="region of interest" description="Disordered" evidence="1">
    <location>
        <begin position="601"/>
        <end position="626"/>
    </location>
</feature>
<evidence type="ECO:0000256" key="1">
    <source>
        <dbReference type="SAM" id="MobiDB-lite"/>
    </source>
</evidence>
<accession>A0A8H5D8S8</accession>
<dbReference type="Proteomes" id="UP000559027">
    <property type="component" value="Unassembled WGS sequence"/>
</dbReference>
<proteinExistence type="predicted"/>
<protein>
    <recommendedName>
        <fullName evidence="3">DUF7928 domain-containing protein</fullName>
    </recommendedName>
</protein>
<feature type="compositionally biased region" description="Basic and acidic residues" evidence="1">
    <location>
        <begin position="240"/>
        <end position="255"/>
    </location>
</feature>
<feature type="transmembrane region" description="Helical" evidence="2">
    <location>
        <begin position="746"/>
        <end position="772"/>
    </location>
</feature>
<dbReference type="EMBL" id="JAACJO010000009">
    <property type="protein sequence ID" value="KAF5354337.1"/>
    <property type="molecule type" value="Genomic_DNA"/>
</dbReference>
<evidence type="ECO:0000259" key="3">
    <source>
        <dbReference type="Pfam" id="PF25550"/>
    </source>
</evidence>
<dbReference type="CDD" id="cd00761">
    <property type="entry name" value="Glyco_tranf_GTA_type"/>
    <property type="match status" value="1"/>
</dbReference>
<dbReference type="OrthoDB" id="38531at2759"/>
<feature type="transmembrane region" description="Helical" evidence="2">
    <location>
        <begin position="857"/>
        <end position="878"/>
    </location>
</feature>
<feature type="compositionally biased region" description="Polar residues" evidence="1">
    <location>
        <begin position="524"/>
        <end position="555"/>
    </location>
</feature>
<dbReference type="Pfam" id="PF25550">
    <property type="entry name" value="DUF7928"/>
    <property type="match status" value="2"/>
</dbReference>
<keyword evidence="5" id="KW-1185">Reference proteome</keyword>
<gene>
    <name evidence="4" type="ORF">D9756_007321</name>
</gene>
<feature type="compositionally biased region" description="Low complexity" evidence="1">
    <location>
        <begin position="605"/>
        <end position="624"/>
    </location>
</feature>
<feature type="region of interest" description="Disordered" evidence="1">
    <location>
        <begin position="182"/>
        <end position="215"/>
    </location>
</feature>
<keyword evidence="2" id="KW-0472">Membrane</keyword>
<name>A0A8H5D8S8_9AGAR</name>
<comment type="caution">
    <text evidence="4">The sequence shown here is derived from an EMBL/GenBank/DDBJ whole genome shotgun (WGS) entry which is preliminary data.</text>
</comment>
<dbReference type="InterPro" id="IPR029044">
    <property type="entry name" value="Nucleotide-diphossugar_trans"/>
</dbReference>
<evidence type="ECO:0000313" key="4">
    <source>
        <dbReference type="EMBL" id="KAF5354337.1"/>
    </source>
</evidence>
<feature type="compositionally biased region" description="Polar residues" evidence="1">
    <location>
        <begin position="652"/>
        <end position="666"/>
    </location>
</feature>
<feature type="region of interest" description="Disordered" evidence="1">
    <location>
        <begin position="652"/>
        <end position="673"/>
    </location>
</feature>
<feature type="transmembrane region" description="Helical" evidence="2">
    <location>
        <begin position="784"/>
        <end position="806"/>
    </location>
</feature>
<dbReference type="InterPro" id="IPR057688">
    <property type="entry name" value="DUF7928"/>
</dbReference>
<dbReference type="AlphaFoldDB" id="A0A8H5D8S8"/>
<feature type="domain" description="DUF7928" evidence="3">
    <location>
        <begin position="5"/>
        <end position="88"/>
    </location>
</feature>
<organism evidence="4 5">
    <name type="scientific">Leucocoprinus leucothites</name>
    <dbReference type="NCBI Taxonomy" id="201217"/>
    <lineage>
        <taxon>Eukaryota</taxon>
        <taxon>Fungi</taxon>
        <taxon>Dikarya</taxon>
        <taxon>Basidiomycota</taxon>
        <taxon>Agaricomycotina</taxon>
        <taxon>Agaricomycetes</taxon>
        <taxon>Agaricomycetidae</taxon>
        <taxon>Agaricales</taxon>
        <taxon>Agaricineae</taxon>
        <taxon>Agaricaceae</taxon>
        <taxon>Leucocoprinus</taxon>
    </lineage>
</organism>
<keyword evidence="2" id="KW-0812">Transmembrane</keyword>
<feature type="compositionally biased region" description="Low complexity" evidence="1">
    <location>
        <begin position="182"/>
        <end position="197"/>
    </location>
</feature>